<evidence type="ECO:0000256" key="1">
    <source>
        <dbReference type="SAM" id="SignalP"/>
    </source>
</evidence>
<keyword evidence="3" id="KW-1185">Reference proteome</keyword>
<comment type="caution">
    <text evidence="2">The sequence shown here is derived from an EMBL/GenBank/DDBJ whole genome shotgun (WGS) entry which is preliminary data.</text>
</comment>
<name>A0ABP8GIK3_9BACT</name>
<feature type="signal peptide" evidence="1">
    <location>
        <begin position="1"/>
        <end position="24"/>
    </location>
</feature>
<dbReference type="Proteomes" id="UP001501725">
    <property type="component" value="Unassembled WGS sequence"/>
</dbReference>
<dbReference type="EMBL" id="BAABGY010000006">
    <property type="protein sequence ID" value="GAA4325060.1"/>
    <property type="molecule type" value="Genomic_DNA"/>
</dbReference>
<organism evidence="2 3">
    <name type="scientific">Flaviaesturariibacter amylovorans</name>
    <dbReference type="NCBI Taxonomy" id="1084520"/>
    <lineage>
        <taxon>Bacteria</taxon>
        <taxon>Pseudomonadati</taxon>
        <taxon>Bacteroidota</taxon>
        <taxon>Chitinophagia</taxon>
        <taxon>Chitinophagales</taxon>
        <taxon>Chitinophagaceae</taxon>
        <taxon>Flaviaestuariibacter</taxon>
    </lineage>
</organism>
<proteinExistence type="predicted"/>
<evidence type="ECO:0000313" key="3">
    <source>
        <dbReference type="Proteomes" id="UP001501725"/>
    </source>
</evidence>
<protein>
    <submittedName>
        <fullName evidence="2">Uncharacterized protein</fullName>
    </submittedName>
</protein>
<keyword evidence="1" id="KW-0732">Signal</keyword>
<accession>A0ABP8GIK3</accession>
<reference evidence="3" key="1">
    <citation type="journal article" date="2019" name="Int. J. Syst. Evol. Microbiol.">
        <title>The Global Catalogue of Microorganisms (GCM) 10K type strain sequencing project: providing services to taxonomists for standard genome sequencing and annotation.</title>
        <authorList>
            <consortium name="The Broad Institute Genomics Platform"/>
            <consortium name="The Broad Institute Genome Sequencing Center for Infectious Disease"/>
            <person name="Wu L."/>
            <person name="Ma J."/>
        </authorList>
    </citation>
    <scope>NUCLEOTIDE SEQUENCE [LARGE SCALE GENOMIC DNA]</scope>
    <source>
        <strain evidence="3">JCM 17919</strain>
    </source>
</reference>
<feature type="chain" id="PRO_5047201601" evidence="1">
    <location>
        <begin position="25"/>
        <end position="183"/>
    </location>
</feature>
<evidence type="ECO:0000313" key="2">
    <source>
        <dbReference type="EMBL" id="GAA4325060.1"/>
    </source>
</evidence>
<sequence length="183" mass="20618">MTLVRMNHLLIGLFATFFTLGAAAQPADVQLAGGPAIVPPAAQFYIPEEEEIDSIVTRYAIEPTATGNDTMMVLRLRYERGGGLLEKQIALTPLRLKQMGYTGEPRPYFYQYRYDKEGRLIYYRDYLAGRYTVVDHPGDKEVRKTFDSATGRLLEQEVVSATATGNRESVNPLNDILFMQGDR</sequence>
<gene>
    <name evidence="2" type="ORF">GCM10023184_12770</name>
</gene>